<dbReference type="Proteomes" id="UP001516023">
    <property type="component" value="Unassembled WGS sequence"/>
</dbReference>
<evidence type="ECO:0000313" key="4">
    <source>
        <dbReference type="Proteomes" id="UP001516023"/>
    </source>
</evidence>
<feature type="compositionally biased region" description="Basic and acidic residues" evidence="1">
    <location>
        <begin position="116"/>
        <end position="134"/>
    </location>
</feature>
<feature type="region of interest" description="Disordered" evidence="1">
    <location>
        <begin position="213"/>
        <end position="239"/>
    </location>
</feature>
<evidence type="ECO:0000256" key="2">
    <source>
        <dbReference type="SAM" id="Phobius"/>
    </source>
</evidence>
<feature type="compositionally biased region" description="Polar residues" evidence="1">
    <location>
        <begin position="220"/>
        <end position="236"/>
    </location>
</feature>
<feature type="compositionally biased region" description="Polar residues" evidence="1">
    <location>
        <begin position="135"/>
        <end position="149"/>
    </location>
</feature>
<protein>
    <submittedName>
        <fullName evidence="3">Uncharacterized protein</fullName>
    </submittedName>
</protein>
<keyword evidence="2" id="KW-0472">Membrane</keyword>
<organism evidence="3 4">
    <name type="scientific">Cyclotella cryptica</name>
    <dbReference type="NCBI Taxonomy" id="29204"/>
    <lineage>
        <taxon>Eukaryota</taxon>
        <taxon>Sar</taxon>
        <taxon>Stramenopiles</taxon>
        <taxon>Ochrophyta</taxon>
        <taxon>Bacillariophyta</taxon>
        <taxon>Coscinodiscophyceae</taxon>
        <taxon>Thalassiosirophycidae</taxon>
        <taxon>Stephanodiscales</taxon>
        <taxon>Stephanodiscaceae</taxon>
        <taxon>Cyclotella</taxon>
    </lineage>
</organism>
<dbReference type="AlphaFoldDB" id="A0ABD3QGK9"/>
<feature type="compositionally biased region" description="Low complexity" evidence="1">
    <location>
        <begin position="157"/>
        <end position="172"/>
    </location>
</feature>
<gene>
    <name evidence="3" type="ORF">HJC23_008677</name>
</gene>
<proteinExistence type="predicted"/>
<feature type="region of interest" description="Disordered" evidence="1">
    <location>
        <begin position="276"/>
        <end position="295"/>
    </location>
</feature>
<feature type="region of interest" description="Disordered" evidence="1">
    <location>
        <begin position="106"/>
        <end position="187"/>
    </location>
</feature>
<accession>A0ABD3QGK9</accession>
<keyword evidence="2" id="KW-0812">Transmembrane</keyword>
<name>A0ABD3QGK9_9STRA</name>
<sequence length="327" mass="36124">MLHPSLLESIFHNGENHPIQMTFADVPSSVLETGLHTHNWAQDKSLAGLPFLASILAALFLFVVILPTFRAALKEVSTEITMAPHYDSAMSTSDSLQTFDESKENRMTAPMQDSASEEKEANYKEDSTHYHFSQETDGTEATSNTSSVNKFIEDRMSVTTTAPSSTVSSADSLQSIDESEGGPEKEQVLIRVCNGDDDSKIEFLRNQDFSQDFTEEKDASTTIDLSSTQTKSSTVSEAEPIAKKEVQVAKEARMDRLPVYDEDDVYDADEPCDLDELSRATPAHSSIPVTPDRTYLPRKLSSKISRRRKYVRVTSSGASVSSEITIS</sequence>
<comment type="caution">
    <text evidence="3">The sequence shown here is derived from an EMBL/GenBank/DDBJ whole genome shotgun (WGS) entry which is preliminary data.</text>
</comment>
<evidence type="ECO:0000256" key="1">
    <source>
        <dbReference type="SAM" id="MobiDB-lite"/>
    </source>
</evidence>
<keyword evidence="4" id="KW-1185">Reference proteome</keyword>
<keyword evidence="2" id="KW-1133">Transmembrane helix</keyword>
<dbReference type="EMBL" id="JABMIG020000038">
    <property type="protein sequence ID" value="KAL3799550.1"/>
    <property type="molecule type" value="Genomic_DNA"/>
</dbReference>
<reference evidence="3 4" key="1">
    <citation type="journal article" date="2020" name="G3 (Bethesda)">
        <title>Improved Reference Genome for Cyclotella cryptica CCMP332, a Model for Cell Wall Morphogenesis, Salinity Adaptation, and Lipid Production in Diatoms (Bacillariophyta).</title>
        <authorList>
            <person name="Roberts W.R."/>
            <person name="Downey K.M."/>
            <person name="Ruck E.C."/>
            <person name="Traller J.C."/>
            <person name="Alverson A.J."/>
        </authorList>
    </citation>
    <scope>NUCLEOTIDE SEQUENCE [LARGE SCALE GENOMIC DNA]</scope>
    <source>
        <strain evidence="3 4">CCMP332</strain>
    </source>
</reference>
<feature type="transmembrane region" description="Helical" evidence="2">
    <location>
        <begin position="49"/>
        <end position="69"/>
    </location>
</feature>
<evidence type="ECO:0000313" key="3">
    <source>
        <dbReference type="EMBL" id="KAL3799550.1"/>
    </source>
</evidence>